<comment type="subcellular location">
    <subcellularLocation>
        <location evidence="4">Cytoplasm</location>
    </subcellularLocation>
</comment>
<feature type="compositionally biased region" description="Gly residues" evidence="18">
    <location>
        <begin position="1"/>
        <end position="11"/>
    </location>
</feature>
<keyword evidence="14" id="KW-0326">Glycosidase</keyword>
<evidence type="ECO:0000256" key="3">
    <source>
        <dbReference type="ARBA" id="ARBA00003530"/>
    </source>
</evidence>
<comment type="catalytic activity">
    <reaction evidence="2">
        <text>Hydrolysis of (1-&gt;6)-alpha-D-glucosidic branch linkages in glycogen phosphorylase limit dextrin.</text>
        <dbReference type="EC" id="3.2.1.33"/>
    </reaction>
</comment>
<evidence type="ECO:0000313" key="25">
    <source>
        <dbReference type="Proteomes" id="UP000494256"/>
    </source>
</evidence>
<evidence type="ECO:0000256" key="6">
    <source>
        <dbReference type="ARBA" id="ARBA00012778"/>
    </source>
</evidence>
<evidence type="ECO:0000256" key="5">
    <source>
        <dbReference type="ARBA" id="ARBA00012560"/>
    </source>
</evidence>
<comment type="similarity">
    <text evidence="15">Belongs to the glycogen debranching enzyme family.</text>
</comment>
<keyword evidence="10" id="KW-0808">Transferase</keyword>
<evidence type="ECO:0000256" key="10">
    <source>
        <dbReference type="ARBA" id="ARBA00022679"/>
    </source>
</evidence>
<dbReference type="InterPro" id="IPR010401">
    <property type="entry name" value="AGL/Gdb1"/>
</dbReference>
<dbReference type="GO" id="GO:0005980">
    <property type="term" value="P:glycogen catabolic process"/>
    <property type="evidence" value="ECO:0007669"/>
    <property type="project" value="InterPro"/>
</dbReference>
<dbReference type="GO" id="GO:0005978">
    <property type="term" value="P:glycogen biosynthetic process"/>
    <property type="evidence" value="ECO:0007669"/>
    <property type="project" value="UniProtKB-KW"/>
</dbReference>
<dbReference type="FunFam" id="3.20.20.80:FF:000108">
    <property type="entry name" value="glycogen debranching enzyme"/>
    <property type="match status" value="1"/>
</dbReference>
<dbReference type="Proteomes" id="UP000494256">
    <property type="component" value="Unassembled WGS sequence"/>
</dbReference>
<dbReference type="GO" id="GO:0004135">
    <property type="term" value="F:amylo-alpha-1,6-glucosidase activity"/>
    <property type="evidence" value="ECO:0007669"/>
    <property type="project" value="UniProtKB-EC"/>
</dbReference>
<evidence type="ECO:0000256" key="2">
    <source>
        <dbReference type="ARBA" id="ARBA00000927"/>
    </source>
</evidence>
<feature type="compositionally biased region" description="Pro residues" evidence="18">
    <location>
        <begin position="1838"/>
        <end position="1854"/>
    </location>
</feature>
<evidence type="ECO:0000256" key="17">
    <source>
        <dbReference type="SAM" id="Coils"/>
    </source>
</evidence>
<evidence type="ECO:0000256" key="8">
    <source>
        <dbReference type="ARBA" id="ARBA00022490"/>
    </source>
</evidence>
<keyword evidence="17" id="KW-0175">Coiled coil</keyword>
<feature type="region of interest" description="Disordered" evidence="18">
    <location>
        <begin position="1"/>
        <end position="62"/>
    </location>
</feature>
<feature type="domain" description="Glycogen debranching enzyme glucanotransferase" evidence="22">
    <location>
        <begin position="266"/>
        <end position="708"/>
    </location>
</feature>
<sequence>MEGYVECGGSGQSTPRITTVKRPANNDSTGKGEEVPASRRCLIPPDGASSSSSAVRAPPLRDEEIARILNHGSEEDADSDDEDEDLVQPRQMAIERCTMASAPAASAAETRASAPRPDLPASSHVLTLEHGEHNDSTLYRFEKGCYLQFCPGPSLLGRKVFLYTNYVMSDSQEEGASEACVGEFIRNQYYGLEWRREGTEGESPAPLGTGLLVADTDIFCQLSLTRAGSFHYYFVYDNAESTIGPQGSGWFHVAPTLRVGPAGRDTIPLDGLMCQTVLSKCLGPLPRWESVLRVAKESGYNMLHFTPVQELGASNSGYSIANQLRLNPSFGADAGCEATFADVENLVSKMRTEWKMLSICDIVLNHTANESAWLSAHPEASYNCSNCPHLRPAALLDAQLARLSGGVARGEHEARGVPRRLSAPQHLDALRDLLLTHLLPEARLHEMYACDVPDLVQEFYCMARNKVPAPGGCAGGGAGGEELRLVPDPQFRRLRATVDMDLALQLYNVYRAECYDEESRLKKCCEEMKRKLEQLNEAAADEVREHLRAAVDNVVAGIRYYRLQADGPKIEEVSDKHSLVPRYFTWACPVESSSLSEVEDVLYSEAGRLCMAHNGWVMDADPLQDFAAKAAGARVYLRRELIAWGDSVKLRYGDKPEDSPFLWAHMREYVELTAEVFDGVRLDNCHSTPLHVAEYMLDSARNVKPELYVVAELFTNSDHVDNIFVNRLGITSLVREAQSAWDAHEQGRLVHRYGGRAVGAFPRAPRAPAAPRVAHAMLLDLTHDNPSPLQRRCVFDVLPSAALVAMACCATGSTRGLDELVPHHVHVVDETRLYAAWDEGEAGSGAEAEAEGEPRVSAASGIVAAKRALNHLHLELAAAGYDEVYVDQMDADVIAVTRHEPHTRQSVILVAFTAFTAPSAARPVKPLRFEGQLDEIIFEADLRHRDYESTGEALRAPGEHARHPRYVTGLAQYECLVRTRVPLAQSRAFASQRAEGGATLLEFRALLPGSVVALRVSPRAPQAAALAELSRALRPGGADPLALGPALAELEPADFNALLYRCDAEEREAGGGGVYDVPGHGPLVYAGLQGVASLLSTVTPSDDLGHPLCDNLRAGDWLAEYLWRRLEREPRLAAVAARYRDALRPLAALPRFLVPAYFAALVRALHRAVCEAALRRLGAPRDSFRRALALTSVQLLGAVRSAALPPASPALAPPRAWPLSLSAGLPHFAVGYMRCWGRDTFIALRGVMLLTGRAEDARAHLLAFSACLRHGLIPNLLDGGRAPRYNCRDAVWWWLQSVKQYCSEVPAGAALLGEAVARLFPKDDAEPTPPGAADQPLHDVVQEALDVHFQGLVFRERNAGRAIDAHMSDKGFNVQIGVDPETGFPFGGNEANCGTWMDKMGSSDRAGNRGQPATPRDGSAVELVGLAYSVVSWLAAQHRAGRYPYPGVVRRHRDGSLTSWTFEQWAERIRLNFERHFWVPSAPSSHDLRPDLVHRRAIYKDSHGASKPWADYQLRCNFPIAMVVAPELFDPRHAWLALDQVERLLLGPLGVKTLDPADWAYRPDYDNSNDGDDPSVAHGFNYHQGPEWVWPLGFYLRARLVFAPECGKRARTVASVLAALAPLLAEIRTSPWRGLPELCNAGGAHCADSCRTQAWSSGVVLEPRRLYSSPYEPRPPRRPLAALRRLWRRARPPERLVYNLLQGERAGRLATVVYSDRYFRYGLALRARDAPARRLVADELGVTAVERRASPSIPRPHAMPLRVPMPRLATRAGVILDVARFPPPAPRLTDGPRRRAIPPRLLLVEPDARFEEGPAIFVATPRRALDYRQGSSGVAPSVPAPQPRWRRSPPPSPATTPERAPRPQFALADEPTPERTEALGPGATREALAKSSARVSAANLAPTTPSDKTSAKALARKVLNTERYNNGARCAGRRGSDASYGAGGGRGAGGVRALRLQRATVRAMLAFSGLFYAVSFLAFYFLSLP</sequence>
<dbReference type="FunFam" id="3.20.20.80:FF:000070">
    <property type="entry name" value="GDB1p Glycogen debranching enzyme"/>
    <property type="match status" value="1"/>
</dbReference>
<evidence type="ECO:0000259" key="21">
    <source>
        <dbReference type="Pfam" id="PF14699"/>
    </source>
</evidence>
<keyword evidence="19" id="KW-0472">Membrane</keyword>
<evidence type="ECO:0000256" key="18">
    <source>
        <dbReference type="SAM" id="MobiDB-lite"/>
    </source>
</evidence>
<dbReference type="InterPro" id="IPR032788">
    <property type="entry name" value="AGL_central"/>
</dbReference>
<feature type="compositionally biased region" description="Low complexity" evidence="18">
    <location>
        <begin position="1855"/>
        <end position="1864"/>
    </location>
</feature>
<accession>A0A8S1BFB4</accession>
<dbReference type="InterPro" id="IPR032792">
    <property type="entry name" value="AGL_glucanoTrfase"/>
</dbReference>
<keyword evidence="8" id="KW-0963">Cytoplasm</keyword>
<dbReference type="PANTHER" id="PTHR10569">
    <property type="entry name" value="GLYCOGEN DEBRANCHING ENZYME"/>
    <property type="match status" value="1"/>
</dbReference>
<organism evidence="24 25">
    <name type="scientific">Arctia plantaginis</name>
    <name type="common">Wood tiger moth</name>
    <name type="synonym">Phalaena plantaginis</name>
    <dbReference type="NCBI Taxonomy" id="874455"/>
    <lineage>
        <taxon>Eukaryota</taxon>
        <taxon>Metazoa</taxon>
        <taxon>Ecdysozoa</taxon>
        <taxon>Arthropoda</taxon>
        <taxon>Hexapoda</taxon>
        <taxon>Insecta</taxon>
        <taxon>Pterygota</taxon>
        <taxon>Neoptera</taxon>
        <taxon>Endopterygota</taxon>
        <taxon>Lepidoptera</taxon>
        <taxon>Glossata</taxon>
        <taxon>Ditrysia</taxon>
        <taxon>Noctuoidea</taxon>
        <taxon>Erebidae</taxon>
        <taxon>Arctiinae</taxon>
        <taxon>Arctia</taxon>
    </lineage>
</organism>
<dbReference type="FunFam" id="1.50.10.10:FF:000039">
    <property type="entry name" value="Glycogen debranching enzyme Gdb1, putative"/>
    <property type="match status" value="1"/>
</dbReference>
<dbReference type="Gene3D" id="1.50.10.10">
    <property type="match status" value="1"/>
</dbReference>
<dbReference type="EC" id="3.2.1.33" evidence="6"/>
<dbReference type="CDD" id="cd11327">
    <property type="entry name" value="AmyAc_Glg_debranch_2"/>
    <property type="match status" value="1"/>
</dbReference>
<keyword evidence="13" id="KW-0511">Multifunctional enzyme</keyword>
<evidence type="ECO:0000256" key="14">
    <source>
        <dbReference type="ARBA" id="ARBA00023295"/>
    </source>
</evidence>
<dbReference type="GO" id="GO:0005737">
    <property type="term" value="C:cytoplasm"/>
    <property type="evidence" value="ECO:0007669"/>
    <property type="project" value="UniProtKB-SubCell"/>
</dbReference>
<dbReference type="EMBL" id="CADEBD010000880">
    <property type="protein sequence ID" value="CAB3260855.1"/>
    <property type="molecule type" value="Genomic_DNA"/>
</dbReference>
<evidence type="ECO:0000256" key="9">
    <source>
        <dbReference type="ARBA" id="ARBA00022676"/>
    </source>
</evidence>
<comment type="caution">
    <text evidence="24">The sequence shown here is derived from an EMBL/GenBank/DDBJ whole genome shotgun (WGS) entry which is preliminary data.</text>
</comment>
<evidence type="ECO:0000259" key="23">
    <source>
        <dbReference type="Pfam" id="PF14702"/>
    </source>
</evidence>
<dbReference type="InterPro" id="IPR017853">
    <property type="entry name" value="GH"/>
</dbReference>
<dbReference type="Pfam" id="PF14699">
    <property type="entry name" value="hGDE_N"/>
    <property type="match status" value="1"/>
</dbReference>
<evidence type="ECO:0000256" key="15">
    <source>
        <dbReference type="ARBA" id="ARBA00025780"/>
    </source>
</evidence>
<reference evidence="24 25" key="1">
    <citation type="submission" date="2020-04" db="EMBL/GenBank/DDBJ databases">
        <authorList>
            <person name="Wallbank WR R."/>
            <person name="Pardo Diaz C."/>
            <person name="Kozak K."/>
            <person name="Martin S."/>
            <person name="Jiggins C."/>
            <person name="Moest M."/>
            <person name="Warren A I."/>
            <person name="Byers J.R.P. K."/>
            <person name="Montejo-Kovacevich G."/>
            <person name="Yen C E."/>
        </authorList>
    </citation>
    <scope>NUCLEOTIDE SEQUENCE [LARGE SCALE GENOMIC DNA]</scope>
</reference>
<evidence type="ECO:0000259" key="20">
    <source>
        <dbReference type="Pfam" id="PF06202"/>
    </source>
</evidence>
<dbReference type="Gene3D" id="3.20.20.80">
    <property type="entry name" value="Glycosidases"/>
    <property type="match status" value="2"/>
</dbReference>
<dbReference type="InterPro" id="IPR032790">
    <property type="entry name" value="GDE_C"/>
</dbReference>
<dbReference type="OrthoDB" id="6418713at2759"/>
<evidence type="ECO:0000256" key="12">
    <source>
        <dbReference type="ARBA" id="ARBA00023056"/>
    </source>
</evidence>
<name>A0A8S1BFB4_ARCPL</name>
<proteinExistence type="inferred from homology"/>
<feature type="domain" description="Glycogen debranching enzyme central" evidence="23">
    <location>
        <begin position="861"/>
        <end position="1126"/>
    </location>
</feature>
<evidence type="ECO:0000256" key="13">
    <source>
        <dbReference type="ARBA" id="ARBA00023268"/>
    </source>
</evidence>
<dbReference type="PANTHER" id="PTHR10569:SF2">
    <property type="entry name" value="GLYCOGEN DEBRANCHING ENZYME"/>
    <property type="match status" value="1"/>
</dbReference>
<gene>
    <name evidence="24" type="ORF">APLA_LOCUS17222</name>
</gene>
<feature type="coiled-coil region" evidence="17">
    <location>
        <begin position="518"/>
        <end position="549"/>
    </location>
</feature>
<feature type="domain" description="Glycogen debranching enzyme C-terminal" evidence="20">
    <location>
        <begin position="1219"/>
        <end position="1662"/>
    </location>
</feature>
<feature type="transmembrane region" description="Helical" evidence="19">
    <location>
        <begin position="1963"/>
        <end position="1982"/>
    </location>
</feature>
<evidence type="ECO:0000313" key="24">
    <source>
        <dbReference type="EMBL" id="CAB3260855.1"/>
    </source>
</evidence>
<evidence type="ECO:0000256" key="11">
    <source>
        <dbReference type="ARBA" id="ARBA00022801"/>
    </source>
</evidence>
<keyword evidence="9" id="KW-0328">Glycosyltransferase</keyword>
<dbReference type="NCBIfam" id="TIGR01531">
    <property type="entry name" value="glyc_debranch"/>
    <property type="match status" value="1"/>
</dbReference>
<feature type="region of interest" description="Disordered" evidence="18">
    <location>
        <begin position="1828"/>
        <end position="1881"/>
    </location>
</feature>
<keyword evidence="12" id="KW-0320">Glycogen biosynthesis</keyword>
<evidence type="ECO:0000259" key="22">
    <source>
        <dbReference type="Pfam" id="PF14701"/>
    </source>
</evidence>
<evidence type="ECO:0000256" key="1">
    <source>
        <dbReference type="ARBA" id="ARBA00000439"/>
    </source>
</evidence>
<keyword evidence="11" id="KW-0378">Hydrolase</keyword>
<protein>
    <recommendedName>
        <fullName evidence="7">Glycogen debranching enzyme</fullName>
        <ecNumber evidence="5">2.4.1.25</ecNumber>
        <ecNumber evidence="6">3.2.1.33</ecNumber>
    </recommendedName>
    <alternativeName>
        <fullName evidence="16">Glycogen debrancher</fullName>
    </alternativeName>
</protein>
<dbReference type="InterPro" id="IPR008928">
    <property type="entry name" value="6-hairpin_glycosidase_sf"/>
</dbReference>
<dbReference type="GO" id="GO:0004134">
    <property type="term" value="F:4-alpha-glucanotransferase activity"/>
    <property type="evidence" value="ECO:0007669"/>
    <property type="project" value="UniProtKB-EC"/>
</dbReference>
<dbReference type="Pfam" id="PF14701">
    <property type="entry name" value="hDGE_amylase"/>
    <property type="match status" value="1"/>
</dbReference>
<evidence type="ECO:0000256" key="7">
    <source>
        <dbReference type="ARBA" id="ARBA00020723"/>
    </source>
</evidence>
<comment type="catalytic activity">
    <reaction evidence="1">
        <text>Transfers a segment of a (1-&gt;4)-alpha-D-glucan to a new position in an acceptor, which may be glucose or a (1-&gt;4)-alpha-D-glucan.</text>
        <dbReference type="EC" id="2.4.1.25"/>
    </reaction>
</comment>
<dbReference type="InterPro" id="IPR012341">
    <property type="entry name" value="6hp_glycosidase-like_sf"/>
</dbReference>
<comment type="function">
    <text evidence="3">Multifunctional enzyme acting as 1,4-alpha-D-glucan:1,4-alpha-D-glucan 4-alpha-D-glycosyltransferase and amylo-1,6-glucosidase in glycogen degradation.</text>
</comment>
<feature type="domain" description="Eukaryotic glycogen debranching enzyme N-terminal" evidence="21">
    <location>
        <begin position="147"/>
        <end position="259"/>
    </location>
</feature>
<dbReference type="InterPro" id="IPR029436">
    <property type="entry name" value="AGL_euk_N"/>
</dbReference>
<dbReference type="Pfam" id="PF06202">
    <property type="entry name" value="GDE_C"/>
    <property type="match status" value="1"/>
</dbReference>
<dbReference type="SUPFAM" id="SSF51445">
    <property type="entry name" value="(Trans)glycosidases"/>
    <property type="match status" value="1"/>
</dbReference>
<dbReference type="EC" id="2.4.1.25" evidence="5"/>
<dbReference type="SUPFAM" id="SSF48208">
    <property type="entry name" value="Six-hairpin glycosidases"/>
    <property type="match status" value="1"/>
</dbReference>
<evidence type="ECO:0000256" key="16">
    <source>
        <dbReference type="ARBA" id="ARBA00031477"/>
    </source>
</evidence>
<evidence type="ECO:0000256" key="4">
    <source>
        <dbReference type="ARBA" id="ARBA00004496"/>
    </source>
</evidence>
<keyword evidence="19" id="KW-0812">Transmembrane</keyword>
<keyword evidence="19" id="KW-1133">Transmembrane helix</keyword>
<dbReference type="Pfam" id="PF14702">
    <property type="entry name" value="hGDE_central"/>
    <property type="match status" value="1"/>
</dbReference>
<dbReference type="InterPro" id="IPR006421">
    <property type="entry name" value="Glycogen_debranch_met"/>
</dbReference>
<evidence type="ECO:0000256" key="19">
    <source>
        <dbReference type="SAM" id="Phobius"/>
    </source>
</evidence>